<dbReference type="SUPFAM" id="SSF47413">
    <property type="entry name" value="lambda repressor-like DNA-binding domains"/>
    <property type="match status" value="1"/>
</dbReference>
<dbReference type="Proteomes" id="UP000633365">
    <property type="component" value="Unassembled WGS sequence"/>
</dbReference>
<organism evidence="2 3">
    <name type="scientific">Ruminococcus difficilis</name>
    <dbReference type="NCBI Taxonomy" id="2763069"/>
    <lineage>
        <taxon>Bacteria</taxon>
        <taxon>Bacillati</taxon>
        <taxon>Bacillota</taxon>
        <taxon>Clostridia</taxon>
        <taxon>Eubacteriales</taxon>
        <taxon>Oscillospiraceae</taxon>
        <taxon>Ruminococcus</taxon>
    </lineage>
</organism>
<feature type="domain" description="HTH cro/C1-type" evidence="1">
    <location>
        <begin position="7"/>
        <end position="61"/>
    </location>
</feature>
<dbReference type="EMBL" id="JAEQMG010000048">
    <property type="protein sequence ID" value="MBK6088281.1"/>
    <property type="molecule type" value="Genomic_DNA"/>
</dbReference>
<gene>
    <name evidence="2" type="ORF">JKK62_06360</name>
</gene>
<accession>A0A934WPK8</accession>
<keyword evidence="3" id="KW-1185">Reference proteome</keyword>
<dbReference type="GO" id="GO:0003677">
    <property type="term" value="F:DNA binding"/>
    <property type="evidence" value="ECO:0007669"/>
    <property type="project" value="InterPro"/>
</dbReference>
<evidence type="ECO:0000313" key="3">
    <source>
        <dbReference type="Proteomes" id="UP000633365"/>
    </source>
</evidence>
<evidence type="ECO:0000259" key="1">
    <source>
        <dbReference type="PROSITE" id="PS50943"/>
    </source>
</evidence>
<dbReference type="AlphaFoldDB" id="A0A934WPK8"/>
<dbReference type="RefSeq" id="WP_201427181.1">
    <property type="nucleotide sequence ID" value="NZ_JAEQMG010000048.1"/>
</dbReference>
<dbReference type="SMART" id="SM00530">
    <property type="entry name" value="HTH_XRE"/>
    <property type="match status" value="1"/>
</dbReference>
<dbReference type="CDD" id="cd00093">
    <property type="entry name" value="HTH_XRE"/>
    <property type="match status" value="1"/>
</dbReference>
<dbReference type="InterPro" id="IPR010982">
    <property type="entry name" value="Lambda_DNA-bd_dom_sf"/>
</dbReference>
<dbReference type="Pfam" id="PF01381">
    <property type="entry name" value="HTH_3"/>
    <property type="match status" value="1"/>
</dbReference>
<protein>
    <submittedName>
        <fullName evidence="2">Helix-turn-helix transcriptional regulator</fullName>
    </submittedName>
</protein>
<dbReference type="InterPro" id="IPR001387">
    <property type="entry name" value="Cro/C1-type_HTH"/>
</dbReference>
<proteinExistence type="predicted"/>
<evidence type="ECO:0000313" key="2">
    <source>
        <dbReference type="EMBL" id="MBK6088281.1"/>
    </source>
</evidence>
<dbReference type="Gene3D" id="1.10.260.40">
    <property type="entry name" value="lambda repressor-like DNA-binding domains"/>
    <property type="match status" value="1"/>
</dbReference>
<reference evidence="2" key="1">
    <citation type="submission" date="2021-01" db="EMBL/GenBank/DDBJ databases">
        <title>Genome public.</title>
        <authorList>
            <person name="Liu C."/>
            <person name="Sun Q."/>
        </authorList>
    </citation>
    <scope>NUCLEOTIDE SEQUENCE</scope>
    <source>
        <strain evidence="2">M6</strain>
    </source>
</reference>
<sequence>MRVYEKVRAYIDEQGLKQKTVAEKAGISNVTFNAIMNGKRTLYADDLKAICIALQVSPELFIEVNSIS</sequence>
<name>A0A934WPK8_9FIRM</name>
<dbReference type="PROSITE" id="PS50943">
    <property type="entry name" value="HTH_CROC1"/>
    <property type="match status" value="1"/>
</dbReference>
<comment type="caution">
    <text evidence="2">The sequence shown here is derived from an EMBL/GenBank/DDBJ whole genome shotgun (WGS) entry which is preliminary data.</text>
</comment>